<evidence type="ECO:0000256" key="2">
    <source>
        <dbReference type="PIRSR" id="PIRSR005962-1"/>
    </source>
</evidence>
<dbReference type="FunFam" id="3.30.70.360:FF:000001">
    <property type="entry name" value="N-acetyldiaminopimelate deacetylase"/>
    <property type="match status" value="1"/>
</dbReference>
<dbReference type="RefSeq" id="WP_045749435.1">
    <property type="nucleotide sequence ID" value="NZ_FUZK01000001.1"/>
</dbReference>
<dbReference type="Proteomes" id="UP000032434">
    <property type="component" value="Chromosome 1"/>
</dbReference>
<dbReference type="SUPFAM" id="SSF55031">
    <property type="entry name" value="Bacterial exopeptidase dimerisation domain"/>
    <property type="match status" value="1"/>
</dbReference>
<evidence type="ECO:0000313" key="5">
    <source>
        <dbReference type="Proteomes" id="UP000032434"/>
    </source>
</evidence>
<dbReference type="STRING" id="35623.Aocu_08940"/>
<dbReference type="KEGG" id="aoc:Aocu_08940"/>
<organism evidence="4 5">
    <name type="scientific">Acholeplasma oculi</name>
    <dbReference type="NCBI Taxonomy" id="35623"/>
    <lineage>
        <taxon>Bacteria</taxon>
        <taxon>Bacillati</taxon>
        <taxon>Mycoplasmatota</taxon>
        <taxon>Mollicutes</taxon>
        <taxon>Acholeplasmatales</taxon>
        <taxon>Acholeplasmataceae</taxon>
        <taxon>Acholeplasma</taxon>
    </lineage>
</organism>
<dbReference type="FunCoup" id="A0A061AIZ3">
    <property type="interactions" value="70"/>
</dbReference>
<protein>
    <submittedName>
        <fullName evidence="4">Amidohydrolase AmhX</fullName>
    </submittedName>
</protein>
<comment type="cofactor">
    <cofactor evidence="2">
        <name>Mn(2+)</name>
        <dbReference type="ChEBI" id="CHEBI:29035"/>
    </cofactor>
    <text evidence="2">The Mn(2+) ion enhances activity.</text>
</comment>
<name>A0A061AIZ3_9MOLU</name>
<feature type="binding site" evidence="2">
    <location>
        <position position="93"/>
    </location>
    <ligand>
        <name>Mn(2+)</name>
        <dbReference type="ChEBI" id="CHEBI:29035"/>
        <label>2</label>
    </ligand>
</feature>
<dbReference type="AlphaFoldDB" id="A0A061AIZ3"/>
<dbReference type="PATRIC" id="fig|35623.3.peg.893"/>
<sequence>MTLERLTKIRRDLHQIPEIGFDLEKTYAYVKNELESMGFKPLTYAKTGLVVVIEGLSKEAIAFRADMDGLPVLEGTKVDFESKHVGNMHACGHDGHTTMLLGFAEYLSNMPKPNQTIVLIFQPAEEGPGGAAVIIKEGLFKDYNIKEIHGLHLFPGLDEGIVGLKRGPMLARNAEFDFIIHGKSSHGAQPQSGIDAVLAASQFVVLLNQIVSRYIDPLEPAVITTGKIEGGEARNIIANKVKISGTIRAFNDQIFELLKRKMMDAKLSIESFYGVSIDDFIVDYYPAVDNDSALYEEVKASLKDHEIVELKPMMFSEDFAFYQKEVPGVFSFIGTKNINKDFIHPLHSNFFNFDEKVLLNGLKYFIDIVQYKKMF</sequence>
<dbReference type="EMBL" id="LK028559">
    <property type="protein sequence ID" value="CDR30967.1"/>
    <property type="molecule type" value="Genomic_DNA"/>
</dbReference>
<dbReference type="PANTHER" id="PTHR11014">
    <property type="entry name" value="PEPTIDASE M20 FAMILY MEMBER"/>
    <property type="match status" value="1"/>
</dbReference>
<keyword evidence="1 4" id="KW-0378">Hydrolase</keyword>
<feature type="binding site" evidence="2">
    <location>
        <position position="347"/>
    </location>
    <ligand>
        <name>Mn(2+)</name>
        <dbReference type="ChEBI" id="CHEBI:29035"/>
        <label>2</label>
    </ligand>
</feature>
<gene>
    <name evidence="4" type="primary">amhX</name>
    <name evidence="4" type="ORF">Aocu_08940</name>
</gene>
<dbReference type="Pfam" id="PF07687">
    <property type="entry name" value="M20_dimer"/>
    <property type="match status" value="1"/>
</dbReference>
<dbReference type="InterPro" id="IPR036264">
    <property type="entry name" value="Bact_exopeptidase_dim_dom"/>
</dbReference>
<dbReference type="GO" id="GO:0050118">
    <property type="term" value="F:N-acetyldiaminopimelate deacetylase activity"/>
    <property type="evidence" value="ECO:0007669"/>
    <property type="project" value="UniProtKB-ARBA"/>
</dbReference>
<dbReference type="InterPro" id="IPR002933">
    <property type="entry name" value="Peptidase_M20"/>
</dbReference>
<dbReference type="GO" id="GO:0046872">
    <property type="term" value="F:metal ion binding"/>
    <property type="evidence" value="ECO:0007669"/>
    <property type="project" value="UniProtKB-KW"/>
</dbReference>
<accession>A0A061AIZ3</accession>
<dbReference type="Gene3D" id="3.30.70.360">
    <property type="match status" value="1"/>
</dbReference>
<feature type="domain" description="Peptidase M20 dimerisation" evidence="3">
    <location>
        <begin position="174"/>
        <end position="260"/>
    </location>
</feature>
<dbReference type="PIRSF" id="PIRSF005962">
    <property type="entry name" value="Pept_M20D_amidohydro"/>
    <property type="match status" value="1"/>
</dbReference>
<dbReference type="HOGENOM" id="CLU_023257_1_1_14"/>
<dbReference type="InterPro" id="IPR011650">
    <property type="entry name" value="Peptidase_M20_dimer"/>
</dbReference>
<keyword evidence="2" id="KW-0479">Metal-binding</keyword>
<dbReference type="SUPFAM" id="SSF53187">
    <property type="entry name" value="Zn-dependent exopeptidases"/>
    <property type="match status" value="1"/>
</dbReference>
<feature type="binding site" evidence="2">
    <location>
        <position position="91"/>
    </location>
    <ligand>
        <name>Mn(2+)</name>
        <dbReference type="ChEBI" id="CHEBI:29035"/>
        <label>2</label>
    </ligand>
</feature>
<feature type="binding site" evidence="2">
    <location>
        <position position="152"/>
    </location>
    <ligand>
        <name>Mn(2+)</name>
        <dbReference type="ChEBI" id="CHEBI:29035"/>
        <label>2</label>
    </ligand>
</feature>
<proteinExistence type="predicted"/>
<keyword evidence="2" id="KW-0464">Manganese</keyword>
<dbReference type="PANTHER" id="PTHR11014:SF63">
    <property type="entry name" value="METALLOPEPTIDASE, PUTATIVE (AFU_ORTHOLOGUE AFUA_6G09600)-RELATED"/>
    <property type="match status" value="1"/>
</dbReference>
<dbReference type="OrthoDB" id="9776731at2"/>
<reference evidence="5" key="1">
    <citation type="submission" date="2014-05" db="EMBL/GenBank/DDBJ databases">
        <authorList>
            <person name="Kube M."/>
        </authorList>
    </citation>
    <scope>NUCLEOTIDE SEQUENCE [LARGE SCALE GENOMIC DNA]</scope>
</reference>
<evidence type="ECO:0000256" key="1">
    <source>
        <dbReference type="ARBA" id="ARBA00022801"/>
    </source>
</evidence>
<evidence type="ECO:0000313" key="4">
    <source>
        <dbReference type="EMBL" id="CDR30967.1"/>
    </source>
</evidence>
<feature type="binding site" evidence="2">
    <location>
        <position position="126"/>
    </location>
    <ligand>
        <name>Mn(2+)</name>
        <dbReference type="ChEBI" id="CHEBI:29035"/>
        <label>2</label>
    </ligand>
</feature>
<dbReference type="Gene3D" id="3.40.630.10">
    <property type="entry name" value="Zn peptidases"/>
    <property type="match status" value="1"/>
</dbReference>
<dbReference type="GO" id="GO:0019877">
    <property type="term" value="P:diaminopimelate biosynthetic process"/>
    <property type="evidence" value="ECO:0007669"/>
    <property type="project" value="UniProtKB-ARBA"/>
</dbReference>
<dbReference type="CDD" id="cd03886">
    <property type="entry name" value="M20_Acy1"/>
    <property type="match status" value="1"/>
</dbReference>
<dbReference type="InterPro" id="IPR017439">
    <property type="entry name" value="Amidohydrolase"/>
</dbReference>
<dbReference type="NCBIfam" id="TIGR01891">
    <property type="entry name" value="amidohydrolases"/>
    <property type="match status" value="1"/>
</dbReference>
<evidence type="ECO:0000259" key="3">
    <source>
        <dbReference type="Pfam" id="PF07687"/>
    </source>
</evidence>
<dbReference type="Pfam" id="PF01546">
    <property type="entry name" value="Peptidase_M20"/>
    <property type="match status" value="1"/>
</dbReference>
<keyword evidence="5" id="KW-1185">Reference proteome</keyword>
<dbReference type="InParanoid" id="A0A061AIZ3"/>